<evidence type="ECO:0000256" key="1">
    <source>
        <dbReference type="SAM" id="MobiDB-lite"/>
    </source>
</evidence>
<keyword evidence="4" id="KW-1185">Reference proteome</keyword>
<keyword evidence="2" id="KW-0812">Transmembrane</keyword>
<dbReference type="InterPro" id="IPR026788">
    <property type="entry name" value="Tmem141"/>
</dbReference>
<organism evidence="3 4">
    <name type="scientific">Ridgeia piscesae</name>
    <name type="common">Tubeworm</name>
    <dbReference type="NCBI Taxonomy" id="27915"/>
    <lineage>
        <taxon>Eukaryota</taxon>
        <taxon>Metazoa</taxon>
        <taxon>Spiralia</taxon>
        <taxon>Lophotrochozoa</taxon>
        <taxon>Annelida</taxon>
        <taxon>Polychaeta</taxon>
        <taxon>Sedentaria</taxon>
        <taxon>Canalipalpata</taxon>
        <taxon>Sabellida</taxon>
        <taxon>Siboglinidae</taxon>
        <taxon>Ridgeia</taxon>
    </lineage>
</organism>
<dbReference type="AlphaFoldDB" id="A0AAD9UDL2"/>
<dbReference type="PANTHER" id="PTHR47229">
    <property type="entry name" value="TRANSMEMBRANE PROTEIN 141"/>
    <property type="match status" value="1"/>
</dbReference>
<evidence type="ECO:0000313" key="4">
    <source>
        <dbReference type="Proteomes" id="UP001209878"/>
    </source>
</evidence>
<sequence>MGLSHVKYAEENAPHLKHYKTYTKCQSEAFVYGMMGFVSGGATIYVGQEVIKRFAPINQNAKLFAPVFGGALVSYLVTRRKTKICQQMWLALEERHSSLSPMEGGEGLAGGPGGGTSSAA</sequence>
<dbReference type="InterPro" id="IPR038259">
    <property type="entry name" value="Tmem141_sf"/>
</dbReference>
<dbReference type="Proteomes" id="UP001209878">
    <property type="component" value="Unassembled WGS sequence"/>
</dbReference>
<evidence type="ECO:0008006" key="5">
    <source>
        <dbReference type="Google" id="ProtNLM"/>
    </source>
</evidence>
<comment type="caution">
    <text evidence="3">The sequence shown here is derived from an EMBL/GenBank/DDBJ whole genome shotgun (WGS) entry which is preliminary data.</text>
</comment>
<keyword evidence="2" id="KW-0472">Membrane</keyword>
<evidence type="ECO:0000256" key="2">
    <source>
        <dbReference type="SAM" id="Phobius"/>
    </source>
</evidence>
<reference evidence="3" key="1">
    <citation type="journal article" date="2023" name="Mol. Biol. Evol.">
        <title>Third-Generation Sequencing Reveals the Adaptive Role of the Epigenome in Three Deep-Sea Polychaetes.</title>
        <authorList>
            <person name="Perez M."/>
            <person name="Aroh O."/>
            <person name="Sun Y."/>
            <person name="Lan Y."/>
            <person name="Juniper S.K."/>
            <person name="Young C.R."/>
            <person name="Angers B."/>
            <person name="Qian P.Y."/>
        </authorList>
    </citation>
    <scope>NUCLEOTIDE SEQUENCE</scope>
    <source>
        <strain evidence="3">R07B-5</strain>
    </source>
</reference>
<feature type="transmembrane region" description="Helical" evidence="2">
    <location>
        <begin position="29"/>
        <end position="48"/>
    </location>
</feature>
<name>A0AAD9UDL2_RIDPI</name>
<dbReference type="Pfam" id="PF15110">
    <property type="entry name" value="TMEM141"/>
    <property type="match status" value="1"/>
</dbReference>
<dbReference type="EMBL" id="JAODUO010000237">
    <property type="protein sequence ID" value="KAK2185420.1"/>
    <property type="molecule type" value="Genomic_DNA"/>
</dbReference>
<keyword evidence="2" id="KW-1133">Transmembrane helix</keyword>
<protein>
    <recommendedName>
        <fullName evidence="5">Transmembrane protein 141</fullName>
    </recommendedName>
</protein>
<feature type="transmembrane region" description="Helical" evidence="2">
    <location>
        <begin position="60"/>
        <end position="78"/>
    </location>
</feature>
<feature type="region of interest" description="Disordered" evidence="1">
    <location>
        <begin position="99"/>
        <end position="120"/>
    </location>
</feature>
<accession>A0AAD9UDL2</accession>
<dbReference type="Gene3D" id="1.10.3350.20">
    <property type="entry name" value="Tmem141 protein family"/>
    <property type="match status" value="1"/>
</dbReference>
<feature type="compositionally biased region" description="Gly residues" evidence="1">
    <location>
        <begin position="104"/>
        <end position="120"/>
    </location>
</feature>
<gene>
    <name evidence="3" type="ORF">NP493_237g01027</name>
</gene>
<evidence type="ECO:0000313" key="3">
    <source>
        <dbReference type="EMBL" id="KAK2185420.1"/>
    </source>
</evidence>
<dbReference type="PANTHER" id="PTHR47229:SF1">
    <property type="entry name" value="TRANSMEMBRANE PROTEIN 141"/>
    <property type="match status" value="1"/>
</dbReference>
<proteinExistence type="predicted"/>